<evidence type="ECO:0000313" key="3">
    <source>
        <dbReference type="Proteomes" id="UP001187192"/>
    </source>
</evidence>
<dbReference type="AlphaFoldDB" id="A0AA88B0S7"/>
<comment type="caution">
    <text evidence="2">The sequence shown here is derived from an EMBL/GenBank/DDBJ whole genome shotgun (WGS) entry which is preliminary data.</text>
</comment>
<dbReference type="Proteomes" id="UP001187192">
    <property type="component" value="Unassembled WGS sequence"/>
</dbReference>
<keyword evidence="3" id="KW-1185">Reference proteome</keyword>
<name>A0AA88B0S7_FICCA</name>
<dbReference type="EMBL" id="BTGU01000057">
    <property type="protein sequence ID" value="GMN55476.1"/>
    <property type="molecule type" value="Genomic_DNA"/>
</dbReference>
<protein>
    <submittedName>
        <fullName evidence="2">Uncharacterized protein</fullName>
    </submittedName>
</protein>
<proteinExistence type="predicted"/>
<feature type="region of interest" description="Disordered" evidence="1">
    <location>
        <begin position="22"/>
        <end position="53"/>
    </location>
</feature>
<sequence>MVISSAACSLRARSGGFLIGIRPRPQDLVPLQPGEGSSGSSSGSGARCSMVSP</sequence>
<reference evidence="2" key="1">
    <citation type="submission" date="2023-07" db="EMBL/GenBank/DDBJ databases">
        <title>draft genome sequence of fig (Ficus carica).</title>
        <authorList>
            <person name="Takahashi T."/>
            <person name="Nishimura K."/>
        </authorList>
    </citation>
    <scope>NUCLEOTIDE SEQUENCE</scope>
</reference>
<accession>A0AA88B0S7</accession>
<evidence type="ECO:0000256" key="1">
    <source>
        <dbReference type="SAM" id="MobiDB-lite"/>
    </source>
</evidence>
<organism evidence="2 3">
    <name type="scientific">Ficus carica</name>
    <name type="common">Common fig</name>
    <dbReference type="NCBI Taxonomy" id="3494"/>
    <lineage>
        <taxon>Eukaryota</taxon>
        <taxon>Viridiplantae</taxon>
        <taxon>Streptophyta</taxon>
        <taxon>Embryophyta</taxon>
        <taxon>Tracheophyta</taxon>
        <taxon>Spermatophyta</taxon>
        <taxon>Magnoliopsida</taxon>
        <taxon>eudicotyledons</taxon>
        <taxon>Gunneridae</taxon>
        <taxon>Pentapetalae</taxon>
        <taxon>rosids</taxon>
        <taxon>fabids</taxon>
        <taxon>Rosales</taxon>
        <taxon>Moraceae</taxon>
        <taxon>Ficeae</taxon>
        <taxon>Ficus</taxon>
    </lineage>
</organism>
<gene>
    <name evidence="2" type="ORF">TIFTF001_024602</name>
</gene>
<evidence type="ECO:0000313" key="2">
    <source>
        <dbReference type="EMBL" id="GMN55476.1"/>
    </source>
</evidence>